<reference evidence="2 3" key="1">
    <citation type="submission" date="2024-09" db="EMBL/GenBank/DDBJ databases">
        <authorList>
            <person name="Ruan L."/>
        </authorList>
    </citation>
    <scope>NUCLEOTIDE SEQUENCE [LARGE SCALE GENOMIC DNA]</scope>
    <source>
        <strain evidence="2 3">D33</strain>
    </source>
</reference>
<organism evidence="2 3">
    <name type="scientific">Paenibacillus terreus</name>
    <dbReference type="NCBI Taxonomy" id="1387834"/>
    <lineage>
        <taxon>Bacteria</taxon>
        <taxon>Bacillati</taxon>
        <taxon>Bacillota</taxon>
        <taxon>Bacilli</taxon>
        <taxon>Bacillales</taxon>
        <taxon>Paenibacillaceae</taxon>
        <taxon>Paenibacillus</taxon>
    </lineage>
</organism>
<proteinExistence type="predicted"/>
<keyword evidence="3" id="KW-1185">Reference proteome</keyword>
<name>A0ABV5BG93_9BACL</name>
<dbReference type="Proteomes" id="UP001580407">
    <property type="component" value="Unassembled WGS sequence"/>
</dbReference>
<dbReference type="GO" id="GO:0016491">
    <property type="term" value="F:oxidoreductase activity"/>
    <property type="evidence" value="ECO:0007669"/>
    <property type="project" value="UniProtKB-KW"/>
</dbReference>
<evidence type="ECO:0000259" key="1">
    <source>
        <dbReference type="Pfam" id="PF22917"/>
    </source>
</evidence>
<dbReference type="EMBL" id="JBHILM010000031">
    <property type="protein sequence ID" value="MFB5683844.1"/>
    <property type="molecule type" value="Genomic_DNA"/>
</dbReference>
<evidence type="ECO:0000313" key="2">
    <source>
        <dbReference type="EMBL" id="MFB5683844.1"/>
    </source>
</evidence>
<dbReference type="InterPro" id="IPR055222">
    <property type="entry name" value="PRISE-like_Rossmann-fold"/>
</dbReference>
<evidence type="ECO:0000313" key="3">
    <source>
        <dbReference type="Proteomes" id="UP001580407"/>
    </source>
</evidence>
<dbReference type="RefSeq" id="WP_375527569.1">
    <property type="nucleotide sequence ID" value="NZ_JBHILM010000031.1"/>
</dbReference>
<comment type="caution">
    <text evidence="2">The sequence shown here is derived from an EMBL/GenBank/DDBJ whole genome shotgun (WGS) entry which is preliminary data.</text>
</comment>
<keyword evidence="2" id="KW-0560">Oxidoreductase</keyword>
<dbReference type="CDD" id="cd08948">
    <property type="entry name" value="5beta-POR_like_SDR_a"/>
    <property type="match status" value="1"/>
</dbReference>
<feature type="domain" description="PRISE-like Rossmann-fold" evidence="1">
    <location>
        <begin position="62"/>
        <end position="357"/>
    </location>
</feature>
<dbReference type="Pfam" id="PF22917">
    <property type="entry name" value="PRISE"/>
    <property type="match status" value="1"/>
</dbReference>
<dbReference type="EC" id="1.1.1.-" evidence="2"/>
<accession>A0ABV5BG93</accession>
<dbReference type="SUPFAM" id="SSF51735">
    <property type="entry name" value="NAD(P)-binding Rossmann-fold domains"/>
    <property type="match status" value="1"/>
</dbReference>
<sequence>MKQEHSEKNSKTALVVGANGVIGRNLIDYLLTLPDWNIIGVSRRGGKDSGRLRYIAADLLNEQETQEKLGILNEVTHIFFAAYQDRPTWAELVEPNLSMLVNVVNAIEPIAPNLQHISLMQGYKVYGAHLGPFKTPARETDAYHMPPEFNVDQQQFLEQRQPGSSWTWSALRPSVVCGFALGNPMNLAMVIAVYASISKELGLPLRFPGKPGAYHSLLEMTDAGLLARATVWAATEPRCANQAFNITNGDLFRWNELWPKIAAFFELETAPPLPMKLETVMADKEMLWNVMVEKYDLEKNSYQDVSSWGFGDFVFSWDYDFFADGSKARRFGFHEFVDTERMFIDIFTDFRRRKIIP</sequence>
<dbReference type="InterPro" id="IPR036291">
    <property type="entry name" value="NAD(P)-bd_dom_sf"/>
</dbReference>
<dbReference type="Gene3D" id="3.40.50.720">
    <property type="entry name" value="NAD(P)-binding Rossmann-like Domain"/>
    <property type="match status" value="1"/>
</dbReference>
<protein>
    <submittedName>
        <fullName evidence="2">SDR family oxidoreductase</fullName>
        <ecNumber evidence="2">1.1.1.-</ecNumber>
    </submittedName>
</protein>
<dbReference type="PANTHER" id="PTHR32487:SF0">
    <property type="entry name" value="3-OXO-DELTA(4,5)-STEROID 5-BETA-REDUCTASE"/>
    <property type="match status" value="1"/>
</dbReference>
<dbReference type="PANTHER" id="PTHR32487">
    <property type="entry name" value="3-OXO-DELTA(4,5)-STEROID 5-BETA-REDUCTASE"/>
    <property type="match status" value="1"/>
</dbReference>
<gene>
    <name evidence="2" type="ORF">ACE3NQ_23295</name>
</gene>